<dbReference type="EMBL" id="NPHW01002952">
    <property type="protein sequence ID" value="OXV10400.1"/>
    <property type="molecule type" value="Genomic_DNA"/>
</dbReference>
<keyword evidence="2" id="KW-1185">Reference proteome</keyword>
<evidence type="ECO:0000313" key="2">
    <source>
        <dbReference type="Proteomes" id="UP000243515"/>
    </source>
</evidence>
<gene>
    <name evidence="1" type="ORF">Egran_01839</name>
</gene>
<sequence>MSLWSSYRNLSSRTRLFFGLGLMAWAGIGLRTSPQVEDTLGMVPTQQEQDELDRKLSLRISRVDKEANHDRP</sequence>
<reference evidence="1 2" key="1">
    <citation type="journal article" date="2015" name="Environ. Microbiol.">
        <title>Metagenome sequence of Elaphomyces granulatus from sporocarp tissue reveals Ascomycota ectomycorrhizal fingerprints of genome expansion and a Proteobacteria-rich microbiome.</title>
        <authorList>
            <person name="Quandt C.A."/>
            <person name="Kohler A."/>
            <person name="Hesse C.N."/>
            <person name="Sharpton T.J."/>
            <person name="Martin F."/>
            <person name="Spatafora J.W."/>
        </authorList>
    </citation>
    <scope>NUCLEOTIDE SEQUENCE [LARGE SCALE GENOMIC DNA]</scope>
    <source>
        <strain evidence="1 2">OSC145934</strain>
    </source>
</reference>
<evidence type="ECO:0000313" key="1">
    <source>
        <dbReference type="EMBL" id="OXV10400.1"/>
    </source>
</evidence>
<dbReference type="Proteomes" id="UP000243515">
    <property type="component" value="Unassembled WGS sequence"/>
</dbReference>
<protein>
    <submittedName>
        <fullName evidence="1">Uncharacterized protein</fullName>
    </submittedName>
</protein>
<dbReference type="OrthoDB" id="2555959at2759"/>
<name>A0A232M1W6_9EURO</name>
<comment type="caution">
    <text evidence="1">The sequence shown here is derived from an EMBL/GenBank/DDBJ whole genome shotgun (WGS) entry which is preliminary data.</text>
</comment>
<dbReference type="AlphaFoldDB" id="A0A232M1W6"/>
<proteinExistence type="predicted"/>
<organism evidence="1 2">
    <name type="scientific">Elaphomyces granulatus</name>
    <dbReference type="NCBI Taxonomy" id="519963"/>
    <lineage>
        <taxon>Eukaryota</taxon>
        <taxon>Fungi</taxon>
        <taxon>Dikarya</taxon>
        <taxon>Ascomycota</taxon>
        <taxon>Pezizomycotina</taxon>
        <taxon>Eurotiomycetes</taxon>
        <taxon>Eurotiomycetidae</taxon>
        <taxon>Eurotiales</taxon>
        <taxon>Elaphomycetaceae</taxon>
        <taxon>Elaphomyces</taxon>
    </lineage>
</organism>
<accession>A0A232M1W6</accession>